<comment type="caution">
    <text evidence="1">The sequence shown here is derived from an EMBL/GenBank/DDBJ whole genome shotgun (WGS) entry which is preliminary data.</text>
</comment>
<name>A0A7U7G5K2_9PROT</name>
<dbReference type="Proteomes" id="UP000027590">
    <property type="component" value="Unassembled WGS sequence"/>
</dbReference>
<organism evidence="1 2">
    <name type="scientific">Parasaccharibacter apium</name>
    <dbReference type="NCBI Taxonomy" id="1510841"/>
    <lineage>
        <taxon>Bacteria</taxon>
        <taxon>Pseudomonadati</taxon>
        <taxon>Pseudomonadota</taxon>
        <taxon>Alphaproteobacteria</taxon>
        <taxon>Acetobacterales</taxon>
        <taxon>Acetobacteraceae</taxon>
        <taxon>Parasaccharibacter</taxon>
    </lineage>
</organism>
<dbReference type="AlphaFoldDB" id="A0A7U7G5K2"/>
<dbReference type="EMBL" id="CBLY010000005">
    <property type="protein sequence ID" value="CDG33572.1"/>
    <property type="molecule type" value="Genomic_DNA"/>
</dbReference>
<evidence type="ECO:0000313" key="1">
    <source>
        <dbReference type="EMBL" id="CDG33572.1"/>
    </source>
</evidence>
<reference evidence="1 2" key="2">
    <citation type="journal article" date="2014" name="PLoS ONE">
        <title>Evolution of mitochondria reconstructed from the energy metabolism of living bacteria.</title>
        <authorList>
            <person name="Degli Esposti M."/>
            <person name="Chouaia B."/>
            <person name="Comandatore F."/>
            <person name="Crotti E."/>
            <person name="Sassera D."/>
            <person name="Lievens P.M."/>
            <person name="Daffonchio D."/>
            <person name="Bandi C."/>
        </authorList>
    </citation>
    <scope>NUCLEOTIDE SEQUENCE [LARGE SCALE GENOMIC DNA]</scope>
    <source>
        <strain evidence="2">AM169</strain>
    </source>
</reference>
<evidence type="ECO:0000313" key="2">
    <source>
        <dbReference type="Proteomes" id="UP000027590"/>
    </source>
</evidence>
<protein>
    <submittedName>
        <fullName evidence="1">Uncharacterized protein</fullName>
    </submittedName>
</protein>
<proteinExistence type="predicted"/>
<accession>A0A7U7G5K2</accession>
<sequence>MQFHGVLSKPRLSIQSCSLSNPGSKGEGMVISGQITLKKCSLNAD</sequence>
<gene>
    <name evidence="1" type="ORF">SACS_0834</name>
</gene>
<reference evidence="1 2" key="1">
    <citation type="journal article" date="2014" name="Genome Biol. Evol.">
        <title>Acetic acid bacteria genomes reveal functional traits for adaptation to life in insect guts.</title>
        <authorList>
            <person name="Chouaia B."/>
            <person name="Gaiarsa S."/>
            <person name="Crotti E."/>
            <person name="Comandatore F."/>
            <person name="Degli Esposti M."/>
            <person name="Ricci I."/>
            <person name="Alma A."/>
            <person name="Favia G."/>
            <person name="Bandi C."/>
            <person name="Daffonchio D."/>
        </authorList>
    </citation>
    <scope>NUCLEOTIDE SEQUENCE [LARGE SCALE GENOMIC DNA]</scope>
    <source>
        <strain evidence="2">AM169</strain>
    </source>
</reference>